<dbReference type="PIRSF" id="PIRSF000090">
    <property type="entry name" value="Beta-ETF"/>
    <property type="match status" value="1"/>
</dbReference>
<dbReference type="STRING" id="84035.SAMN05660742_10840"/>
<proteinExistence type="predicted"/>
<dbReference type="AlphaFoldDB" id="A0A1H6YX12"/>
<name>A0A1H6YX12_9FIRM</name>
<keyword evidence="4" id="KW-1185">Reference proteome</keyword>
<feature type="domain" description="Electron transfer flavoprotein alpha/beta-subunit N-terminal" evidence="2">
    <location>
        <begin position="22"/>
        <end position="213"/>
    </location>
</feature>
<dbReference type="Pfam" id="PF01012">
    <property type="entry name" value="ETF"/>
    <property type="match status" value="1"/>
</dbReference>
<dbReference type="EMBL" id="FNZK01000008">
    <property type="protein sequence ID" value="SEJ45803.1"/>
    <property type="molecule type" value="Genomic_DNA"/>
</dbReference>
<dbReference type="PANTHER" id="PTHR21294">
    <property type="entry name" value="ELECTRON TRANSFER FLAVOPROTEIN BETA-SUBUNIT"/>
    <property type="match status" value="1"/>
</dbReference>
<dbReference type="GO" id="GO:0009055">
    <property type="term" value="F:electron transfer activity"/>
    <property type="evidence" value="ECO:0007669"/>
    <property type="project" value="InterPro"/>
</dbReference>
<dbReference type="PANTHER" id="PTHR21294:SF17">
    <property type="entry name" value="PROTEIN FIXA"/>
    <property type="match status" value="1"/>
</dbReference>
<dbReference type="SMART" id="SM00893">
    <property type="entry name" value="ETF"/>
    <property type="match status" value="1"/>
</dbReference>
<dbReference type="RefSeq" id="WP_091831115.1">
    <property type="nucleotide sequence ID" value="NZ_FNZK01000008.1"/>
</dbReference>
<dbReference type="InterPro" id="IPR012255">
    <property type="entry name" value="ETF_b"/>
</dbReference>
<evidence type="ECO:0000259" key="2">
    <source>
        <dbReference type="SMART" id="SM00893"/>
    </source>
</evidence>
<dbReference type="InterPro" id="IPR014730">
    <property type="entry name" value="ETF_a/b_N"/>
</dbReference>
<evidence type="ECO:0000313" key="3">
    <source>
        <dbReference type="EMBL" id="SEJ45803.1"/>
    </source>
</evidence>
<sequence>MEILVCIKQVPGTNEVKIDPATGVLNRNGVDSKMNPYDLYALETALRLKEKYGGTVNVISMGPPQAQAIIYEAYAMGADDGALVSDRKFGGSDVLATSYTLSQGITKFRKFDLIICGKQTTDGDTAQVGPEISEYLKIPSVCNVIKIISVNETSIIVEMDMPHHVETLQVDFPCLLTVEKDIFQPRLPSYIKKMASKKQNIQILALLDFDDQDEKKYGLSGSPTQVQRIFPPTIKKDRELWQNSNLVLTDKMFDKIKELKFME</sequence>
<dbReference type="Gene3D" id="3.40.50.620">
    <property type="entry name" value="HUPs"/>
    <property type="match status" value="1"/>
</dbReference>
<accession>A0A1H6YX12</accession>
<gene>
    <name evidence="3" type="ORF">SAMN05660742_10840</name>
</gene>
<dbReference type="SUPFAM" id="SSF52402">
    <property type="entry name" value="Adenine nucleotide alpha hydrolases-like"/>
    <property type="match status" value="1"/>
</dbReference>
<reference evidence="3 4" key="1">
    <citation type="submission" date="2016-10" db="EMBL/GenBank/DDBJ databases">
        <authorList>
            <person name="de Groot N.N."/>
        </authorList>
    </citation>
    <scope>NUCLEOTIDE SEQUENCE [LARGE SCALE GENOMIC DNA]</scope>
    <source>
        <strain evidence="3 4">DSM 2179</strain>
    </source>
</reference>
<dbReference type="Proteomes" id="UP000199662">
    <property type="component" value="Unassembled WGS sequence"/>
</dbReference>
<dbReference type="CDD" id="cd01714">
    <property type="entry name" value="ETF_beta"/>
    <property type="match status" value="1"/>
</dbReference>
<dbReference type="InterPro" id="IPR014729">
    <property type="entry name" value="Rossmann-like_a/b/a_fold"/>
</dbReference>
<evidence type="ECO:0000256" key="1">
    <source>
        <dbReference type="ARBA" id="ARBA00042002"/>
    </source>
</evidence>
<organism evidence="3 4">
    <name type="scientific">Propionispira arboris</name>
    <dbReference type="NCBI Taxonomy" id="84035"/>
    <lineage>
        <taxon>Bacteria</taxon>
        <taxon>Bacillati</taxon>
        <taxon>Bacillota</taxon>
        <taxon>Negativicutes</taxon>
        <taxon>Selenomonadales</taxon>
        <taxon>Selenomonadaceae</taxon>
        <taxon>Propionispira</taxon>
    </lineage>
</organism>
<protein>
    <recommendedName>
        <fullName evidence="1">Electron transfer flavoprotein small subunit</fullName>
    </recommendedName>
</protein>
<dbReference type="InterPro" id="IPR033948">
    <property type="entry name" value="ETF_beta_N"/>
</dbReference>
<evidence type="ECO:0000313" key="4">
    <source>
        <dbReference type="Proteomes" id="UP000199662"/>
    </source>
</evidence>